<evidence type="ECO:0000259" key="12">
    <source>
        <dbReference type="PROSITE" id="PS50893"/>
    </source>
</evidence>
<gene>
    <name evidence="13" type="ORF">LKE05_11680</name>
</gene>
<protein>
    <submittedName>
        <fullName evidence="13">ATP-binding cassette domain-containing protein</fullName>
    </submittedName>
</protein>
<keyword evidence="7 13" id="KW-0067">ATP-binding</keyword>
<dbReference type="InterPro" id="IPR027417">
    <property type="entry name" value="P-loop_NTPase"/>
</dbReference>
<dbReference type="GO" id="GO:0005524">
    <property type="term" value="F:ATP binding"/>
    <property type="evidence" value="ECO:0007669"/>
    <property type="project" value="UniProtKB-KW"/>
</dbReference>
<evidence type="ECO:0000256" key="2">
    <source>
        <dbReference type="ARBA" id="ARBA00005417"/>
    </source>
</evidence>
<keyword evidence="14" id="KW-1185">Reference proteome</keyword>
<feature type="transmembrane region" description="Helical" evidence="11">
    <location>
        <begin position="761"/>
        <end position="778"/>
    </location>
</feature>
<feature type="transmembrane region" description="Helical" evidence="11">
    <location>
        <begin position="790"/>
        <end position="815"/>
    </location>
</feature>
<evidence type="ECO:0000256" key="6">
    <source>
        <dbReference type="ARBA" id="ARBA00022741"/>
    </source>
</evidence>
<dbReference type="InterPro" id="IPR050095">
    <property type="entry name" value="ECF_ABC_transporter_ATP-bd"/>
</dbReference>
<comment type="similarity">
    <text evidence="2">Belongs to the ABC transporter superfamily.</text>
</comment>
<feature type="transmembrane region" description="Helical" evidence="11">
    <location>
        <begin position="573"/>
        <end position="594"/>
    </location>
</feature>
<accession>A0AAE3JAI1</accession>
<dbReference type="RefSeq" id="WP_308456978.1">
    <property type="nucleotide sequence ID" value="NZ_JAJEQM010000017.1"/>
</dbReference>
<dbReference type="Gene3D" id="3.40.50.300">
    <property type="entry name" value="P-loop containing nucleotide triphosphate hydrolases"/>
    <property type="match status" value="2"/>
</dbReference>
<feature type="transmembrane region" description="Helical" evidence="11">
    <location>
        <begin position="668"/>
        <end position="687"/>
    </location>
</feature>
<evidence type="ECO:0000256" key="4">
    <source>
        <dbReference type="ARBA" id="ARBA00022475"/>
    </source>
</evidence>
<keyword evidence="11" id="KW-0812">Transmembrane</keyword>
<keyword evidence="8" id="KW-1278">Translocase</keyword>
<dbReference type="InterPro" id="IPR003593">
    <property type="entry name" value="AAA+_ATPase"/>
</dbReference>
<dbReference type="InterPro" id="IPR003439">
    <property type="entry name" value="ABC_transporter-like_ATP-bd"/>
</dbReference>
<keyword evidence="3" id="KW-0813">Transport</keyword>
<dbReference type="AlphaFoldDB" id="A0AAE3JAI1"/>
<dbReference type="InterPro" id="IPR009825">
    <property type="entry name" value="ECF_substrate-spec-like"/>
</dbReference>
<reference evidence="13 14" key="1">
    <citation type="submission" date="2021-10" db="EMBL/GenBank/DDBJ databases">
        <title>Anaerobic single-cell dispensing facilitates the cultivation of human gut bacteria.</title>
        <authorList>
            <person name="Afrizal A."/>
        </authorList>
    </citation>
    <scope>NUCLEOTIDE SEQUENCE [LARGE SCALE GENOMIC DNA]</scope>
    <source>
        <strain evidence="13 14">CLA-AA-H232</strain>
    </source>
</reference>
<feature type="transmembrane region" description="Helical" evidence="11">
    <location>
        <begin position="835"/>
        <end position="853"/>
    </location>
</feature>
<dbReference type="PANTHER" id="PTHR43553:SF23">
    <property type="entry name" value="ABC TRANSPORTER ATP-BINDING COMPONENT"/>
    <property type="match status" value="1"/>
</dbReference>
<feature type="transmembrane region" description="Helical" evidence="11">
    <location>
        <begin position="600"/>
        <end position="618"/>
    </location>
</feature>
<dbReference type="PANTHER" id="PTHR43553">
    <property type="entry name" value="HEAVY METAL TRANSPORTER"/>
    <property type="match status" value="1"/>
</dbReference>
<dbReference type="PROSITE" id="PS00211">
    <property type="entry name" value="ABC_TRANSPORTER_1"/>
    <property type="match status" value="1"/>
</dbReference>
<organism evidence="13 14">
    <name type="scientific">Hominilimicola fabiformis</name>
    <dbReference type="NCBI Taxonomy" id="2885356"/>
    <lineage>
        <taxon>Bacteria</taxon>
        <taxon>Bacillati</taxon>
        <taxon>Bacillota</taxon>
        <taxon>Clostridia</taxon>
        <taxon>Eubacteriales</taxon>
        <taxon>Oscillospiraceae</taxon>
        <taxon>Hominilimicola</taxon>
    </lineage>
</organism>
<feature type="transmembrane region" description="Helical" evidence="11">
    <location>
        <begin position="723"/>
        <end position="749"/>
    </location>
</feature>
<dbReference type="GO" id="GO:0043190">
    <property type="term" value="C:ATP-binding cassette (ABC) transporter complex"/>
    <property type="evidence" value="ECO:0007669"/>
    <property type="project" value="TreeGrafter"/>
</dbReference>
<evidence type="ECO:0000256" key="9">
    <source>
        <dbReference type="ARBA" id="ARBA00023136"/>
    </source>
</evidence>
<keyword evidence="11" id="KW-1133">Transmembrane helix</keyword>
<keyword evidence="5" id="KW-0677">Repeat</keyword>
<dbReference type="Proteomes" id="UP001198242">
    <property type="component" value="Unassembled WGS sequence"/>
</dbReference>
<feature type="transmembrane region" description="Helical" evidence="11">
    <location>
        <begin position="643"/>
        <end position="662"/>
    </location>
</feature>
<evidence type="ECO:0000256" key="5">
    <source>
        <dbReference type="ARBA" id="ARBA00022737"/>
    </source>
</evidence>
<dbReference type="InterPro" id="IPR017871">
    <property type="entry name" value="ABC_transporter-like_CS"/>
</dbReference>
<dbReference type="SMART" id="SM00382">
    <property type="entry name" value="AAA"/>
    <property type="match status" value="2"/>
</dbReference>
<keyword evidence="6" id="KW-0547">Nucleotide-binding</keyword>
<evidence type="ECO:0000256" key="8">
    <source>
        <dbReference type="ARBA" id="ARBA00022967"/>
    </source>
</evidence>
<comment type="function">
    <text evidence="10">Probably part of an ABC transporter complex. Responsible for energy coupling to the transport system.</text>
</comment>
<feature type="domain" description="ABC transporter" evidence="12">
    <location>
        <begin position="4"/>
        <end position="242"/>
    </location>
</feature>
<keyword evidence="9 11" id="KW-0472">Membrane</keyword>
<evidence type="ECO:0000256" key="1">
    <source>
        <dbReference type="ARBA" id="ARBA00004202"/>
    </source>
</evidence>
<evidence type="ECO:0000256" key="11">
    <source>
        <dbReference type="SAM" id="Phobius"/>
    </source>
</evidence>
<sequence>MEKIKIKNLIFSYPNSEKTALNDINLTINQGEFVTICGKSGCGKSTLLRHLKPILTPHGKTSGEIYFDGKSIYDLSDREQAENIGFVMQNPDNQIVTDKVWHELVFGLESLGINSAEIRSKAAEMASFFGIQNWFYENVANLSGGQKQILNLASVMTMNPTLLLLDEPSSQLDPIAAHDFFTMLERINTELGVTIILSEHNLSEVFPLSDKVAVMENGKITDENTPYKIGEELKQNSMFAALPTPTKIYYSLGNNSGNCPITIRDGHKWLEKQQINEHFEFKAEKNRINTEPILELKDVWFRYEKNSDDILKGLSFKVHENEFYAIVGGNGVGKSTALSVISKINKPYRGKVFINDDTKVAVMPQNPQSLFLKKSVLEELYDAVFDVEKEKRKNEIEYIIKLCELDNLLENHPYDLSGGEQQRVALAKMLLRKPDLLVLDEPTKGLDACFKRKLATILKSLQKNGMTVLMVTHDIEFCAEYADICAMFFDGKIVSEAPPRKFFAENNFYTTSAKRMADGIIENAVLDKDVIRALGGEAEDLTETNDELNYILPKKTVIKQSKKEYKKLNVHNVVLGIVFVILFVMTQCLFCGRYDNWKNYVAQTISILFIAVAMFNLIPRKKLGKELIQNEKSKRKISKRTKIATLLILFLIPLTIFIGIYYLGDKKYYFISLLIILETMIPLGFAFENRKPKARELVIISALCAIGVAGRTAFFMLPQFKPVAAIVIISGVAFGGETGFLVGAITAFVSNFFFGQGPWTPWQMFSFGIIGFLAGIMFQKGILRKTKTDMCVFGFLATFVIYGGIMNPASVIMWQSNININMLLSSYVMGMPFDFIHAVSTVFFLFFATEPMLEKLERIKIKYGLIE</sequence>
<name>A0AAE3JAI1_9FIRM</name>
<dbReference type="GO" id="GO:0042626">
    <property type="term" value="F:ATPase-coupled transmembrane transporter activity"/>
    <property type="evidence" value="ECO:0007669"/>
    <property type="project" value="TreeGrafter"/>
</dbReference>
<dbReference type="InterPro" id="IPR015856">
    <property type="entry name" value="ABC_transpr_CbiO/EcfA_su"/>
</dbReference>
<dbReference type="Gene3D" id="1.10.1760.20">
    <property type="match status" value="1"/>
</dbReference>
<evidence type="ECO:0000256" key="7">
    <source>
        <dbReference type="ARBA" id="ARBA00022840"/>
    </source>
</evidence>
<keyword evidence="4" id="KW-1003">Cell membrane</keyword>
<evidence type="ECO:0000256" key="3">
    <source>
        <dbReference type="ARBA" id="ARBA00022448"/>
    </source>
</evidence>
<proteinExistence type="inferred from homology"/>
<dbReference type="Pfam" id="PF00005">
    <property type="entry name" value="ABC_tran"/>
    <property type="match status" value="2"/>
</dbReference>
<comment type="caution">
    <text evidence="13">The sequence shown here is derived from an EMBL/GenBank/DDBJ whole genome shotgun (WGS) entry which is preliminary data.</text>
</comment>
<dbReference type="CDD" id="cd03225">
    <property type="entry name" value="ABC_cobalt_CbiO_domain1"/>
    <property type="match status" value="2"/>
</dbReference>
<dbReference type="GO" id="GO:0016887">
    <property type="term" value="F:ATP hydrolysis activity"/>
    <property type="evidence" value="ECO:0007669"/>
    <property type="project" value="InterPro"/>
</dbReference>
<dbReference type="PROSITE" id="PS50893">
    <property type="entry name" value="ABC_TRANSPORTER_2"/>
    <property type="match status" value="2"/>
</dbReference>
<dbReference type="SUPFAM" id="SSF52540">
    <property type="entry name" value="P-loop containing nucleoside triphosphate hydrolases"/>
    <property type="match status" value="2"/>
</dbReference>
<comment type="subcellular location">
    <subcellularLocation>
        <location evidence="1">Cell membrane</location>
        <topology evidence="1">Peripheral membrane protein</topology>
    </subcellularLocation>
</comment>
<dbReference type="EMBL" id="JAJEQM010000017">
    <property type="protein sequence ID" value="MCC2211446.1"/>
    <property type="molecule type" value="Genomic_DNA"/>
</dbReference>
<evidence type="ECO:0000256" key="10">
    <source>
        <dbReference type="ARBA" id="ARBA00025157"/>
    </source>
</evidence>
<evidence type="ECO:0000313" key="13">
    <source>
        <dbReference type="EMBL" id="MCC2211446.1"/>
    </source>
</evidence>
<dbReference type="Pfam" id="PF07155">
    <property type="entry name" value="ECF-ribofla_trS"/>
    <property type="match status" value="1"/>
</dbReference>
<evidence type="ECO:0000313" key="14">
    <source>
        <dbReference type="Proteomes" id="UP001198242"/>
    </source>
</evidence>
<feature type="domain" description="ABC transporter" evidence="12">
    <location>
        <begin position="294"/>
        <end position="515"/>
    </location>
</feature>